<feature type="domain" description="Fibronectin type-III" evidence="13">
    <location>
        <begin position="1141"/>
        <end position="1237"/>
    </location>
</feature>
<comment type="subcellular location">
    <subcellularLocation>
        <location evidence="1">Membrane</location>
        <topology evidence="1">Single-pass type I membrane protein</topology>
    </subcellularLocation>
</comment>
<dbReference type="InterPro" id="IPR036179">
    <property type="entry name" value="Ig-like_dom_sf"/>
</dbReference>
<dbReference type="Gene3D" id="2.60.40.10">
    <property type="entry name" value="Immunoglobulins"/>
    <property type="match status" value="14"/>
</dbReference>
<dbReference type="SUPFAM" id="SSF49265">
    <property type="entry name" value="Fibronectin type III"/>
    <property type="match status" value="3"/>
</dbReference>
<dbReference type="PANTHER" id="PTHR44170:SF53">
    <property type="entry name" value="DS CELL ADHESION MOLECULE LIKE 1"/>
    <property type="match status" value="1"/>
</dbReference>
<evidence type="ECO:0000313" key="15">
    <source>
        <dbReference type="RefSeq" id="XP_032833018.1"/>
    </source>
</evidence>
<dbReference type="FunFam" id="2.60.40.10:FF:000093">
    <property type="entry name" value="Down syndrome cell adhesion molecule, isoform B"/>
    <property type="match status" value="1"/>
</dbReference>
<keyword evidence="8" id="KW-1015">Disulfide bond</keyword>
<dbReference type="PRINTS" id="PR00014">
    <property type="entry name" value="FNTYPEIII"/>
</dbReference>
<protein>
    <submittedName>
        <fullName evidence="15">Down syndrome cell adhesion molecule homolog isoform X1</fullName>
    </submittedName>
</protein>
<feature type="compositionally biased region" description="Low complexity" evidence="10">
    <location>
        <begin position="1833"/>
        <end position="1851"/>
    </location>
</feature>
<evidence type="ECO:0000256" key="2">
    <source>
        <dbReference type="ARBA" id="ARBA00022692"/>
    </source>
</evidence>
<keyword evidence="2 11" id="KW-0812">Transmembrane</keyword>
<dbReference type="KEGG" id="pmrn:116955807"/>
<dbReference type="InterPro" id="IPR003599">
    <property type="entry name" value="Ig_sub"/>
</dbReference>
<feature type="compositionally biased region" description="Low complexity" evidence="10">
    <location>
        <begin position="1646"/>
        <end position="1661"/>
    </location>
</feature>
<feature type="region of interest" description="Disordered" evidence="10">
    <location>
        <begin position="1574"/>
        <end position="1709"/>
    </location>
</feature>
<dbReference type="CDD" id="cd00096">
    <property type="entry name" value="Ig"/>
    <property type="match status" value="1"/>
</dbReference>
<keyword evidence="6 11" id="KW-1133">Transmembrane helix</keyword>
<keyword evidence="14" id="KW-1185">Reference proteome</keyword>
<name>A0AAJ7XH26_PETMA</name>
<dbReference type="FunFam" id="2.60.40.10:FF:000229">
    <property type="entry name" value="Down syndrome cell adhesion molecule homolog"/>
    <property type="match status" value="1"/>
</dbReference>
<dbReference type="SMART" id="SM00408">
    <property type="entry name" value="IGc2"/>
    <property type="match status" value="8"/>
</dbReference>
<feature type="domain" description="Ig-like" evidence="12">
    <location>
        <begin position="262"/>
        <end position="392"/>
    </location>
</feature>
<feature type="domain" description="Ig-like" evidence="12">
    <location>
        <begin position="1329"/>
        <end position="1429"/>
    </location>
</feature>
<dbReference type="Pfam" id="PF00041">
    <property type="entry name" value="fn3"/>
    <property type="match status" value="5"/>
</dbReference>
<feature type="compositionally biased region" description="Basic residues" evidence="10">
    <location>
        <begin position="1893"/>
        <end position="1902"/>
    </location>
</feature>
<reference evidence="15" key="1">
    <citation type="submission" date="2025-08" db="UniProtKB">
        <authorList>
            <consortium name="RefSeq"/>
        </authorList>
    </citation>
    <scope>IDENTIFICATION</scope>
    <source>
        <tissue evidence="15">Sperm</tissue>
    </source>
</reference>
<keyword evidence="9" id="KW-0393">Immunoglobulin domain</keyword>
<evidence type="ECO:0000256" key="10">
    <source>
        <dbReference type="SAM" id="MobiDB-lite"/>
    </source>
</evidence>
<evidence type="ECO:0000256" key="7">
    <source>
        <dbReference type="ARBA" id="ARBA00023136"/>
    </source>
</evidence>
<feature type="domain" description="Fibronectin type-III" evidence="13">
    <location>
        <begin position="999"/>
        <end position="1136"/>
    </location>
</feature>
<feature type="compositionally biased region" description="Gly residues" evidence="10">
    <location>
        <begin position="1607"/>
        <end position="1617"/>
    </location>
</feature>
<dbReference type="GO" id="GO:0016020">
    <property type="term" value="C:membrane"/>
    <property type="evidence" value="ECO:0007669"/>
    <property type="project" value="UniProtKB-SubCell"/>
</dbReference>
<accession>A0AAJ7XH26</accession>
<feature type="region of interest" description="Disordered" evidence="10">
    <location>
        <begin position="1815"/>
        <end position="1851"/>
    </location>
</feature>
<feature type="compositionally biased region" description="Gly residues" evidence="10">
    <location>
        <begin position="1692"/>
        <end position="1709"/>
    </location>
</feature>
<evidence type="ECO:0000256" key="6">
    <source>
        <dbReference type="ARBA" id="ARBA00022989"/>
    </source>
</evidence>
<dbReference type="InterPro" id="IPR013106">
    <property type="entry name" value="Ig_V-set"/>
</dbReference>
<dbReference type="InterPro" id="IPR013098">
    <property type="entry name" value="Ig_I-set"/>
</dbReference>
<keyword evidence="4" id="KW-0677">Repeat</keyword>
<dbReference type="FunFam" id="2.60.40.10:FF:000104">
    <property type="entry name" value="Down syndrome cell adhesion molecule b"/>
    <property type="match status" value="1"/>
</dbReference>
<organism evidence="14 15">
    <name type="scientific">Petromyzon marinus</name>
    <name type="common">Sea lamprey</name>
    <dbReference type="NCBI Taxonomy" id="7757"/>
    <lineage>
        <taxon>Eukaryota</taxon>
        <taxon>Metazoa</taxon>
        <taxon>Chordata</taxon>
        <taxon>Craniata</taxon>
        <taxon>Vertebrata</taxon>
        <taxon>Cyclostomata</taxon>
        <taxon>Hyperoartia</taxon>
        <taxon>Petromyzontiformes</taxon>
        <taxon>Petromyzontidae</taxon>
        <taxon>Petromyzon</taxon>
    </lineage>
</organism>
<dbReference type="InterPro" id="IPR013783">
    <property type="entry name" value="Ig-like_fold"/>
</dbReference>
<dbReference type="RefSeq" id="XP_032833018.1">
    <property type="nucleotide sequence ID" value="XM_032977127.1"/>
</dbReference>
<evidence type="ECO:0000259" key="12">
    <source>
        <dbReference type="PROSITE" id="PS50835"/>
    </source>
</evidence>
<dbReference type="CDD" id="cd00063">
    <property type="entry name" value="FN3"/>
    <property type="match status" value="5"/>
</dbReference>
<dbReference type="FunFam" id="2.60.40.10:FF:000141">
    <property type="entry name" value="Down syndrome cell adhesion molecule a"/>
    <property type="match status" value="1"/>
</dbReference>
<feature type="domain" description="Ig-like" evidence="12">
    <location>
        <begin position="699"/>
        <end position="794"/>
    </location>
</feature>
<feature type="region of interest" description="Disordered" evidence="10">
    <location>
        <begin position="1878"/>
        <end position="1910"/>
    </location>
</feature>
<feature type="compositionally biased region" description="Low complexity" evidence="10">
    <location>
        <begin position="1671"/>
        <end position="1681"/>
    </location>
</feature>
<feature type="domain" description="Ig-like" evidence="12">
    <location>
        <begin position="72"/>
        <end position="163"/>
    </location>
</feature>
<dbReference type="FunFam" id="2.60.40.10:FF:000172">
    <property type="entry name" value="Down syndrome cell adhesion molecule b"/>
    <property type="match status" value="1"/>
</dbReference>
<feature type="domain" description="Fibronectin type-III" evidence="13">
    <location>
        <begin position="897"/>
        <end position="994"/>
    </location>
</feature>
<feature type="compositionally biased region" description="Low complexity" evidence="10">
    <location>
        <begin position="1122"/>
        <end position="1133"/>
    </location>
</feature>
<sequence>MGVSSVDRKAVALDDVPGLRRVHPNGTLMMSSFAAAAYTARAHRSTCYCTAQNPAGRVRSRDLAITAVLREPYTVRLEDQKAMRGSTAVFRCVVPSYMTSYVTVTAWERDTVPIAPDGRFLITRAGVLHISDVQKEDEAHTYRCATRHRYTGESHTSNSARLAVMEPARASPVILDSMPGHTQVWAGQSVELACRAVAHPPPTHRWVRDGKAVMQTQGRYRMDQAALRIDNAHPGDSGTYACEVWNELGAAHTSGRLTVTEPLRVSLSPRNVRTSAGSSVVLTCTVSGGGVRFAPDPALGMGSYRVRPGGARAGDIYAASDSSSPRYPGWEPEFRITWYHNGERLREGGGARVQGSHNQTLVLTSVTRAHAGAYQCFAVTPHDSQQDYALLALEDGTPKIVASFRERVVSPGEAFSLVCTARGNPAPTLSWQLDGEPLPSDAPRLTLATSPAVGVVGDVADVALVMSHVNVSMARVTDSGTYRCVARNAHGEASYQATVNVRGPPSIRPMRNVTALAGHDVFMHCRVVGYPYYSIRWLRDGLPLPVNHRQSVYANGTLRLSEAQKGQDEGEYVCSVLVQPQHSIHASTHLGLRVPPIIQPFEFPSVSVGQRVFVSCVVVSGELPILISWRCDGRPIREHGAPGVVSGSATGVRVETLEYTSSLRVASASPVHDGNYTCVASNAAATATHSSRLTVRVPPRFVVPPGDQDGIFGRPAVLNCSAEGYPAPSITWKYSAGGGIPSFQPLALGGGGRLQLLANGSLLLTRTLETDAGHYLCQVSNGVGTDISKAMLLSVRLPAMITRHPNASLAVLGRREELQCSARGDRPLLVRWEKDDSVIQPERSYRYAIDTQGSAGEMTSTLQILPAMRGDSGFYSCHAVNSYGEDRAIIQLTVQEPPDPPEVNVREVTSRSITLRWSAGFNGNSPITGFDIQYKNASEPWERSQQTSGISPEISLATVIDLHPATSYRLRVAARNHIGRGDASSEILATTQEAAPDGAPLEVVLEPVSSQSIRVSWMAPLRELRNGLIRGYQVGFRELALGTHFIVVDALTASGAAAAPSDTASLDGTTTEGGGGVGAVGGAVVGGRVTLDPETGGSVLLRGLRKYAGYAVVVQAYNRAGTGPTSPEATTTTLEDVPSRPPGTVTVVAMSSEAVEVTWEPPPRDAFNGVLTGYRVTYWPLSTDGDPGEVSNVSTTETRAQLRGLLKYTEYSVQVAACTRAGEGARSLATQARTAEDVPGSPAGIKAAAASANAAMVSWLPPLTPNGLIRKYTIYLNYQGQPHTVVSEFESAPDTLLYRVGNLRTGTRYVVSVSASTAAGRGNATHSVPVEAMHKAPARVLSFGGRVSSPWMRDVQLPCRSVGEPGPSVRWTKDSDGVPVALWSDARRLIHTNGSLVIRAVKADDSGFYSCEASNSWGSDRITLQLTVQVPPDQPRLSVSKTTANSITLTWVTGDDGGSNIRGYVLQLSSERGERWDEVRVGPGERSLRVQQLRCGTWYKFTLAARNAVGTGRISEILEAKTQGKAPWFSRAEPDSHTLSFVNSTHAALLLLGLSDGGCPLTSFSIEFRPIGTPGTPASSSSSSSSSIPKLPGLTKDSDLPGSALSLGGGGSGGGGTRVAPWSHLPPGGAGGGGGGGGGGDGGVAGAPEGWGAATAGQPGWSRPPGPPAGGPSSAVAAPDSWTRLAPATASGTGGIGGGGGGGSAGGGVGEGWWRADGWSRVHAVLASLREGTWYEVRARACNAAGCSERLHSFATLDANGGTVPPLTRLDADSPRVPDGDGVALTASLCCGLLLLSAILALACAVRKHRRQRRLKRLRVRAPGPGTPPSGSPRPHAFTWTSPARSSSSTTRAARSAWTWMTMQRCCWAMETLRRGLSRSPAASARPPPPPRWSHRFRRRAGPSRCWARP</sequence>
<dbReference type="FunFam" id="2.60.40.10:FF:000333">
    <property type="entry name" value="Down syndrome cell adhesion molecule"/>
    <property type="match status" value="1"/>
</dbReference>
<evidence type="ECO:0000256" key="9">
    <source>
        <dbReference type="ARBA" id="ARBA00023319"/>
    </source>
</evidence>
<dbReference type="SMART" id="SM00409">
    <property type="entry name" value="IG"/>
    <property type="match status" value="9"/>
</dbReference>
<dbReference type="Pfam" id="PF07679">
    <property type="entry name" value="I-set"/>
    <property type="match status" value="4"/>
</dbReference>
<keyword evidence="7 11" id="KW-0472">Membrane</keyword>
<feature type="domain" description="Ig-like" evidence="12">
    <location>
        <begin position="595"/>
        <end position="694"/>
    </location>
</feature>
<dbReference type="Proteomes" id="UP001318040">
    <property type="component" value="Chromosome 3"/>
</dbReference>
<keyword evidence="3" id="KW-0732">Signal</keyword>
<keyword evidence="5" id="KW-0130">Cell adhesion</keyword>
<dbReference type="SMART" id="SM00060">
    <property type="entry name" value="FN3"/>
    <property type="match status" value="6"/>
</dbReference>
<dbReference type="InterPro" id="IPR036116">
    <property type="entry name" value="FN3_sf"/>
</dbReference>
<evidence type="ECO:0000259" key="13">
    <source>
        <dbReference type="PROSITE" id="PS50853"/>
    </source>
</evidence>
<evidence type="ECO:0000256" key="8">
    <source>
        <dbReference type="ARBA" id="ARBA00023157"/>
    </source>
</evidence>
<evidence type="ECO:0000256" key="11">
    <source>
        <dbReference type="SAM" id="Phobius"/>
    </source>
</evidence>
<dbReference type="SUPFAM" id="SSF48726">
    <property type="entry name" value="Immunoglobulin"/>
    <property type="match status" value="9"/>
</dbReference>
<dbReference type="FunFam" id="2.60.40.10:FF:000017">
    <property type="entry name" value="Down syndrome cell adhesion molecule b"/>
    <property type="match status" value="2"/>
</dbReference>
<evidence type="ECO:0000256" key="4">
    <source>
        <dbReference type="ARBA" id="ARBA00022737"/>
    </source>
</evidence>
<feature type="transmembrane region" description="Helical" evidence="11">
    <location>
        <begin position="1783"/>
        <end position="1806"/>
    </location>
</feature>
<dbReference type="Pfam" id="PF13927">
    <property type="entry name" value="Ig_3"/>
    <property type="match status" value="4"/>
</dbReference>
<gene>
    <name evidence="15" type="primary">LOC116955807</name>
</gene>
<dbReference type="PROSITE" id="PS50853">
    <property type="entry name" value="FN3"/>
    <property type="match status" value="5"/>
</dbReference>
<feature type="domain" description="Fibronectin type-III" evidence="13">
    <location>
        <begin position="1431"/>
        <end position="1525"/>
    </location>
</feature>
<feature type="domain" description="Ig-like" evidence="12">
    <location>
        <begin position="505"/>
        <end position="585"/>
    </location>
</feature>
<dbReference type="SMART" id="SM00406">
    <property type="entry name" value="IGv"/>
    <property type="match status" value="3"/>
</dbReference>
<feature type="domain" description="Ig-like" evidence="12">
    <location>
        <begin position="798"/>
        <end position="895"/>
    </location>
</feature>
<dbReference type="InterPro" id="IPR003961">
    <property type="entry name" value="FN3_dom"/>
</dbReference>
<feature type="compositionally biased region" description="Gly residues" evidence="10">
    <location>
        <begin position="1628"/>
        <end position="1645"/>
    </location>
</feature>
<dbReference type="InterPro" id="IPR003598">
    <property type="entry name" value="Ig_sub2"/>
</dbReference>
<dbReference type="PROSITE" id="PS50835">
    <property type="entry name" value="IG_LIKE"/>
    <property type="match status" value="9"/>
</dbReference>
<dbReference type="FunFam" id="2.60.40.10:FF:000176">
    <property type="entry name" value="Down syndrome cell adhesion molecule a"/>
    <property type="match status" value="1"/>
</dbReference>
<dbReference type="InterPro" id="IPR007110">
    <property type="entry name" value="Ig-like_dom"/>
</dbReference>
<feature type="domain" description="Ig-like" evidence="12">
    <location>
        <begin position="398"/>
        <end position="500"/>
    </location>
</feature>
<evidence type="ECO:0000256" key="1">
    <source>
        <dbReference type="ARBA" id="ARBA00004479"/>
    </source>
</evidence>
<evidence type="ECO:0000313" key="14">
    <source>
        <dbReference type="Proteomes" id="UP001318040"/>
    </source>
</evidence>
<dbReference type="FunFam" id="2.60.40.10:FF:000215">
    <property type="entry name" value="Down syndrome cell adhesion molecule a"/>
    <property type="match status" value="1"/>
</dbReference>
<dbReference type="GO" id="GO:0098609">
    <property type="term" value="P:cell-cell adhesion"/>
    <property type="evidence" value="ECO:0007669"/>
    <property type="project" value="TreeGrafter"/>
</dbReference>
<feature type="domain" description="Fibronectin type-III" evidence="13">
    <location>
        <begin position="1241"/>
        <end position="1336"/>
    </location>
</feature>
<feature type="region of interest" description="Disordered" evidence="10">
    <location>
        <begin position="1122"/>
        <end position="1141"/>
    </location>
</feature>
<evidence type="ECO:0000256" key="5">
    <source>
        <dbReference type="ARBA" id="ARBA00022889"/>
    </source>
</evidence>
<proteinExistence type="predicted"/>
<evidence type="ECO:0000256" key="3">
    <source>
        <dbReference type="ARBA" id="ARBA00022729"/>
    </source>
</evidence>
<dbReference type="PANTHER" id="PTHR44170">
    <property type="entry name" value="PROTEIN SIDEKICK"/>
    <property type="match status" value="1"/>
</dbReference>
<feature type="domain" description="Ig-like" evidence="12">
    <location>
        <begin position="172"/>
        <end position="260"/>
    </location>
</feature>